<accession>A0A5B9PGJ7</accession>
<dbReference type="Proteomes" id="UP000322214">
    <property type="component" value="Chromosome"/>
</dbReference>
<dbReference type="AlphaFoldDB" id="A0A5B9PGJ7"/>
<keyword evidence="1" id="KW-0472">Membrane</keyword>
<name>A0A5B9PGJ7_9BACT</name>
<feature type="transmembrane region" description="Helical" evidence="1">
    <location>
        <begin position="20"/>
        <end position="43"/>
    </location>
</feature>
<keyword evidence="1" id="KW-0812">Transmembrane</keyword>
<dbReference type="KEGG" id="mff:MFFC18_18820"/>
<evidence type="ECO:0000256" key="1">
    <source>
        <dbReference type="SAM" id="Phobius"/>
    </source>
</evidence>
<dbReference type="EMBL" id="CP042912">
    <property type="protein sequence ID" value="QEG22021.1"/>
    <property type="molecule type" value="Genomic_DNA"/>
</dbReference>
<keyword evidence="3" id="KW-1185">Reference proteome</keyword>
<gene>
    <name evidence="2" type="ORF">MFFC18_18820</name>
</gene>
<evidence type="ECO:0000313" key="2">
    <source>
        <dbReference type="EMBL" id="QEG22021.1"/>
    </source>
</evidence>
<proteinExistence type="predicted"/>
<organism evidence="2 3">
    <name type="scientific">Mariniblastus fucicola</name>
    <dbReference type="NCBI Taxonomy" id="980251"/>
    <lineage>
        <taxon>Bacteria</taxon>
        <taxon>Pseudomonadati</taxon>
        <taxon>Planctomycetota</taxon>
        <taxon>Planctomycetia</taxon>
        <taxon>Pirellulales</taxon>
        <taxon>Pirellulaceae</taxon>
        <taxon>Mariniblastus</taxon>
    </lineage>
</organism>
<sequence>MQKFVNVSSKIMQKNFCITLVISLGAVLIRIQLLVTFLLGLAIGCNEKSTSQAEVYDSAIDALALGTQDGTTGDAVRLLESAGVDAFPALLARLDDDSDACDRFMHAVGSFGDGPHEPYHPSIGRACFDLIQGQAEGVWPKGFRQYHVLNNSNIREWIGQRKGKTLHEMRVECANYSLNSAKQKHEQDPTEWTKTCVEFLTENLAKVQNAN</sequence>
<evidence type="ECO:0000313" key="3">
    <source>
        <dbReference type="Proteomes" id="UP000322214"/>
    </source>
</evidence>
<protein>
    <submittedName>
        <fullName evidence="2">Uncharacterized protein</fullName>
    </submittedName>
</protein>
<reference evidence="2 3" key="1">
    <citation type="submission" date="2019-08" db="EMBL/GenBank/DDBJ databases">
        <title>Deep-cultivation of Planctomycetes and their phenomic and genomic characterization uncovers novel biology.</title>
        <authorList>
            <person name="Wiegand S."/>
            <person name="Jogler M."/>
            <person name="Boedeker C."/>
            <person name="Pinto D."/>
            <person name="Vollmers J."/>
            <person name="Rivas-Marin E."/>
            <person name="Kohn T."/>
            <person name="Peeters S.H."/>
            <person name="Heuer A."/>
            <person name="Rast P."/>
            <person name="Oberbeckmann S."/>
            <person name="Bunk B."/>
            <person name="Jeske O."/>
            <person name="Meyerdierks A."/>
            <person name="Storesund J.E."/>
            <person name="Kallscheuer N."/>
            <person name="Luecker S."/>
            <person name="Lage O.M."/>
            <person name="Pohl T."/>
            <person name="Merkel B.J."/>
            <person name="Hornburger P."/>
            <person name="Mueller R.-W."/>
            <person name="Bruemmer F."/>
            <person name="Labrenz M."/>
            <person name="Spormann A.M."/>
            <person name="Op den Camp H."/>
            <person name="Overmann J."/>
            <person name="Amann R."/>
            <person name="Jetten M.S.M."/>
            <person name="Mascher T."/>
            <person name="Medema M.H."/>
            <person name="Devos D.P."/>
            <person name="Kaster A.-K."/>
            <person name="Ovreas L."/>
            <person name="Rohde M."/>
            <person name="Galperin M.Y."/>
            <person name="Jogler C."/>
        </authorList>
    </citation>
    <scope>NUCLEOTIDE SEQUENCE [LARGE SCALE GENOMIC DNA]</scope>
    <source>
        <strain evidence="2 3">FC18</strain>
    </source>
</reference>
<keyword evidence="1" id="KW-1133">Transmembrane helix</keyword>